<protein>
    <submittedName>
        <fullName evidence="2">Uncharacterized protein</fullName>
    </submittedName>
</protein>
<accession>X0ZRS3</accession>
<feature type="transmembrane region" description="Helical" evidence="1">
    <location>
        <begin position="156"/>
        <end position="177"/>
    </location>
</feature>
<evidence type="ECO:0000256" key="1">
    <source>
        <dbReference type="SAM" id="Phobius"/>
    </source>
</evidence>
<gene>
    <name evidence="2" type="ORF">S01H4_14329</name>
</gene>
<keyword evidence="1" id="KW-1133">Transmembrane helix</keyword>
<feature type="transmembrane region" description="Helical" evidence="1">
    <location>
        <begin position="20"/>
        <end position="37"/>
    </location>
</feature>
<proteinExistence type="predicted"/>
<keyword evidence="1" id="KW-0812">Transmembrane</keyword>
<dbReference type="AlphaFoldDB" id="X0ZRS3"/>
<sequence length="239" mass="26517">MSKNGRTQMENLGSKRATKLLFIILLSVVIIFVLGMIEVQVRGAQFNITLDSPSLEYESEFTALLVANCTDELGVNHMDNVTFKVDGIEFKYSNYTGLYYGTASQNTPTIIEYDSLTEFTDTENGTSAGQITQTVTITWTTGTVDRLIVKFMEGNWIGAIFDELSYVVGSLTFYTFILGMFSIAMWNVAGPYGTFLSWILGWAVFAPRMHGAAQVGALIMFALGVGILFTKLYLDRRTS</sequence>
<feature type="transmembrane region" description="Helical" evidence="1">
    <location>
        <begin position="184"/>
        <end position="205"/>
    </location>
</feature>
<keyword evidence="1" id="KW-0472">Membrane</keyword>
<organism evidence="2">
    <name type="scientific">marine sediment metagenome</name>
    <dbReference type="NCBI Taxonomy" id="412755"/>
    <lineage>
        <taxon>unclassified sequences</taxon>
        <taxon>metagenomes</taxon>
        <taxon>ecological metagenomes</taxon>
    </lineage>
</organism>
<reference evidence="2" key="1">
    <citation type="journal article" date="2014" name="Front. Microbiol.">
        <title>High frequency of phylogenetically diverse reductive dehalogenase-homologous genes in deep subseafloor sedimentary metagenomes.</title>
        <authorList>
            <person name="Kawai M."/>
            <person name="Futagami T."/>
            <person name="Toyoda A."/>
            <person name="Takaki Y."/>
            <person name="Nishi S."/>
            <person name="Hori S."/>
            <person name="Arai W."/>
            <person name="Tsubouchi T."/>
            <person name="Morono Y."/>
            <person name="Uchiyama I."/>
            <person name="Ito T."/>
            <person name="Fujiyama A."/>
            <person name="Inagaki F."/>
            <person name="Takami H."/>
        </authorList>
    </citation>
    <scope>NUCLEOTIDE SEQUENCE</scope>
    <source>
        <strain evidence="2">Expedition CK06-06</strain>
    </source>
</reference>
<evidence type="ECO:0000313" key="2">
    <source>
        <dbReference type="EMBL" id="GAG60752.1"/>
    </source>
</evidence>
<dbReference type="EMBL" id="BART01006287">
    <property type="protein sequence ID" value="GAG60752.1"/>
    <property type="molecule type" value="Genomic_DNA"/>
</dbReference>
<name>X0ZRS3_9ZZZZ</name>
<comment type="caution">
    <text evidence="2">The sequence shown here is derived from an EMBL/GenBank/DDBJ whole genome shotgun (WGS) entry which is preliminary data.</text>
</comment>
<feature type="transmembrane region" description="Helical" evidence="1">
    <location>
        <begin position="211"/>
        <end position="234"/>
    </location>
</feature>